<proteinExistence type="predicted"/>
<dbReference type="RefSeq" id="WP_256533876.1">
    <property type="nucleotide sequence ID" value="NZ_CP101824.1"/>
</dbReference>
<feature type="region of interest" description="Disordered" evidence="1">
    <location>
        <begin position="139"/>
        <end position="158"/>
    </location>
</feature>
<protein>
    <recommendedName>
        <fullName evidence="2">ApeA N-terminal domain-containing protein</fullName>
    </recommendedName>
</protein>
<organism evidence="3 4">
    <name type="scientific">Halovivax cerinus</name>
    <dbReference type="NCBI Taxonomy" id="1487865"/>
    <lineage>
        <taxon>Archaea</taxon>
        <taxon>Methanobacteriati</taxon>
        <taxon>Methanobacteriota</taxon>
        <taxon>Stenosarchaea group</taxon>
        <taxon>Halobacteria</taxon>
        <taxon>Halobacteriales</taxon>
        <taxon>Natrialbaceae</taxon>
        <taxon>Halovivax</taxon>
    </lineage>
</organism>
<accession>A0ABD5NLJ0</accession>
<comment type="caution">
    <text evidence="3">The sequence shown here is derived from an EMBL/GenBank/DDBJ whole genome shotgun (WGS) entry which is preliminary data.</text>
</comment>
<reference evidence="3 4" key="1">
    <citation type="journal article" date="2019" name="Int. J. Syst. Evol. Microbiol.">
        <title>The Global Catalogue of Microorganisms (GCM) 10K type strain sequencing project: providing services to taxonomists for standard genome sequencing and annotation.</title>
        <authorList>
            <consortium name="The Broad Institute Genomics Platform"/>
            <consortium name="The Broad Institute Genome Sequencing Center for Infectious Disease"/>
            <person name="Wu L."/>
            <person name="Ma J."/>
        </authorList>
    </citation>
    <scope>NUCLEOTIDE SEQUENCE [LARGE SCALE GENOMIC DNA]</scope>
    <source>
        <strain evidence="3 4">IBRC-M 10256</strain>
    </source>
</reference>
<dbReference type="InterPro" id="IPR041223">
    <property type="entry name" value="ApeA_NTD"/>
</dbReference>
<dbReference type="GeneID" id="73903019"/>
<name>A0ABD5NLJ0_9EURY</name>
<evidence type="ECO:0000256" key="1">
    <source>
        <dbReference type="SAM" id="MobiDB-lite"/>
    </source>
</evidence>
<dbReference type="Pfam" id="PF18862">
    <property type="entry name" value="ApeA_NTD1"/>
    <property type="match status" value="1"/>
</dbReference>
<evidence type="ECO:0000313" key="4">
    <source>
        <dbReference type="Proteomes" id="UP001595846"/>
    </source>
</evidence>
<dbReference type="AlphaFoldDB" id="A0ABD5NLJ0"/>
<keyword evidence="4" id="KW-1185">Reference proteome</keyword>
<feature type="domain" description="ApeA N-terminal" evidence="2">
    <location>
        <begin position="8"/>
        <end position="297"/>
    </location>
</feature>
<dbReference type="EMBL" id="JBHSAQ010000002">
    <property type="protein sequence ID" value="MFC3957650.1"/>
    <property type="molecule type" value="Genomic_DNA"/>
</dbReference>
<dbReference type="Proteomes" id="UP001595846">
    <property type="component" value="Unassembled WGS sequence"/>
</dbReference>
<sequence length="457" mass="51501">MHDQRDLRGHWWLPGNRDERVVGGVLSYHPTDGLELDVFDSLTHHASDAFKISEDGEPPVVDRILGITDDGDRVTLDTCQRTFKRVVNGSEVIRPETFLVTRALLGEHFHDEIQFESVGMQLEALHRWFSRSGLNLDLDPDAGEQETNGTVEKQASEPVVSAQYTYPDSETVVSDDLTVHFDPGITVERGRSTTVKFSETTSIEVGPRWSEDTISLNRTQTVLRKIQLFLALGLQEPVQPIEITGYYESGGEQPEASVEILTNSSAEDTVSENSHPQELLFLLPDIEEEFESVLDTWIKSFEELAPVLNIYFKTIYDDPDLITMYLLRRATLEAYYRTRICANQPGGPSLDHTGFEEPQADYDTIKALLGEETEKSFDVQLEEIFERHSDTASKVPDQVVDWVSEAHSSIDSLLEGTQNSSFALYRRSENLAIIFNIVILSEIGLSPDRIATFIKTN</sequence>
<evidence type="ECO:0000313" key="3">
    <source>
        <dbReference type="EMBL" id="MFC3957650.1"/>
    </source>
</evidence>
<evidence type="ECO:0000259" key="2">
    <source>
        <dbReference type="Pfam" id="PF18862"/>
    </source>
</evidence>
<gene>
    <name evidence="3" type="ORF">ACFOUR_04580</name>
</gene>